<dbReference type="KEGG" id="bman:114240740"/>
<dbReference type="InterPro" id="IPR000834">
    <property type="entry name" value="Peptidase_M14"/>
</dbReference>
<evidence type="ECO:0000256" key="1">
    <source>
        <dbReference type="ARBA" id="ARBA00001947"/>
    </source>
</evidence>
<reference evidence="7" key="1">
    <citation type="submission" date="2025-08" db="UniProtKB">
        <authorList>
            <consortium name="RefSeq"/>
        </authorList>
    </citation>
    <scope>IDENTIFICATION</scope>
    <source>
        <tissue evidence="7">Silk gland</tissue>
    </source>
</reference>
<keyword evidence="4" id="KW-1133">Transmembrane helix</keyword>
<dbReference type="SMART" id="SM00631">
    <property type="entry name" value="Zn_pept"/>
    <property type="match status" value="1"/>
</dbReference>
<dbReference type="RefSeq" id="XP_028027201.1">
    <property type="nucleotide sequence ID" value="XM_028171400.1"/>
</dbReference>
<dbReference type="SUPFAM" id="SSF53187">
    <property type="entry name" value="Zn-dependent exopeptidases"/>
    <property type="match status" value="1"/>
</dbReference>
<comment type="cofactor">
    <cofactor evidence="1">
        <name>Zn(2+)</name>
        <dbReference type="ChEBI" id="CHEBI:29105"/>
    </cofactor>
</comment>
<organism evidence="6 7">
    <name type="scientific">Bombyx mandarina</name>
    <name type="common">Wild silk moth</name>
    <name type="synonym">Wild silkworm</name>
    <dbReference type="NCBI Taxonomy" id="7092"/>
    <lineage>
        <taxon>Eukaryota</taxon>
        <taxon>Metazoa</taxon>
        <taxon>Ecdysozoa</taxon>
        <taxon>Arthropoda</taxon>
        <taxon>Hexapoda</taxon>
        <taxon>Insecta</taxon>
        <taxon>Pterygota</taxon>
        <taxon>Neoptera</taxon>
        <taxon>Endopterygota</taxon>
        <taxon>Lepidoptera</taxon>
        <taxon>Glossata</taxon>
        <taxon>Ditrysia</taxon>
        <taxon>Bombycoidea</taxon>
        <taxon>Bombycidae</taxon>
        <taxon>Bombycinae</taxon>
        <taxon>Bombyx</taxon>
    </lineage>
</organism>
<feature type="domain" description="Peptidase M14" evidence="5">
    <location>
        <begin position="47"/>
        <end position="367"/>
    </location>
</feature>
<keyword evidence="4" id="KW-0812">Transmembrane</keyword>
<protein>
    <submittedName>
        <fullName evidence="7">Zinc carboxypeptidase-like</fullName>
    </submittedName>
</protein>
<gene>
    <name evidence="7" type="primary">LOC114240740</name>
</gene>
<evidence type="ECO:0000259" key="5">
    <source>
        <dbReference type="PROSITE" id="PS52035"/>
    </source>
</evidence>
<evidence type="ECO:0000313" key="6">
    <source>
        <dbReference type="Proteomes" id="UP000504629"/>
    </source>
</evidence>
<dbReference type="AlphaFoldDB" id="A0A6J2JCM8"/>
<dbReference type="Gene3D" id="3.40.630.10">
    <property type="entry name" value="Zn peptidases"/>
    <property type="match status" value="1"/>
</dbReference>
<dbReference type="PANTHER" id="PTHR11705">
    <property type="entry name" value="PROTEASE FAMILY M14 CARBOXYPEPTIDASE A,B"/>
    <property type="match status" value="1"/>
</dbReference>
<comment type="similarity">
    <text evidence="2 3">Belongs to the peptidase M14 family.</text>
</comment>
<proteinExistence type="inferred from homology"/>
<name>A0A6J2JCM8_BOMMA</name>
<feature type="transmembrane region" description="Helical" evidence="4">
    <location>
        <begin position="6"/>
        <end position="25"/>
    </location>
</feature>
<dbReference type="GO" id="GO:0006508">
    <property type="term" value="P:proteolysis"/>
    <property type="evidence" value="ECO:0007669"/>
    <property type="project" value="InterPro"/>
</dbReference>
<dbReference type="OrthoDB" id="3626597at2759"/>
<keyword evidence="4" id="KW-0472">Membrane</keyword>
<dbReference type="GeneID" id="114240740"/>
<accession>A0A6J2JCM8</accession>
<dbReference type="PROSITE" id="PS52035">
    <property type="entry name" value="PEPTIDASE_M14"/>
    <property type="match status" value="1"/>
</dbReference>
<evidence type="ECO:0000256" key="3">
    <source>
        <dbReference type="PROSITE-ProRule" id="PRU01379"/>
    </source>
</evidence>
<dbReference type="Pfam" id="PF00246">
    <property type="entry name" value="Peptidase_M14"/>
    <property type="match status" value="1"/>
</dbReference>
<evidence type="ECO:0000313" key="7">
    <source>
        <dbReference type="RefSeq" id="XP_028027201.1"/>
    </source>
</evidence>
<dbReference type="Proteomes" id="UP000504629">
    <property type="component" value="Unplaced"/>
</dbReference>
<comment type="caution">
    <text evidence="3">Lacks conserved residue(s) required for the propagation of feature annotation.</text>
</comment>
<evidence type="ECO:0000256" key="2">
    <source>
        <dbReference type="ARBA" id="ARBA00005988"/>
    </source>
</evidence>
<dbReference type="GO" id="GO:0005615">
    <property type="term" value="C:extracellular space"/>
    <property type="evidence" value="ECO:0007669"/>
    <property type="project" value="TreeGrafter"/>
</dbReference>
<evidence type="ECO:0000256" key="4">
    <source>
        <dbReference type="SAM" id="Phobius"/>
    </source>
</evidence>
<dbReference type="PANTHER" id="PTHR11705:SF140">
    <property type="entry name" value="FI02848P-RELATED"/>
    <property type="match status" value="1"/>
</dbReference>
<dbReference type="GO" id="GO:0008270">
    <property type="term" value="F:zinc ion binding"/>
    <property type="evidence" value="ECO:0007669"/>
    <property type="project" value="InterPro"/>
</dbReference>
<keyword evidence="6" id="KW-1185">Reference proteome</keyword>
<dbReference type="GO" id="GO:0004181">
    <property type="term" value="F:metallocarboxypeptidase activity"/>
    <property type="evidence" value="ECO:0007669"/>
    <property type="project" value="InterPro"/>
</dbReference>
<sequence>MLLQFKVYLISIIYFLGILFMILFPPRNFRQSGAKIRKIRSTPNVLKYPNYVDPKALLSIASQFSNDESEVVRTVLLTPNTYENRSIVAIELRSDKQSKKPGVLVIGALNGMAWGALNAILELADKLLFDANYQTPFFNDYDWYLIPTANPDGIQFTQDIRSRQPLEISQWSRNLTARSKTRPVEWHKNVDKDLEKDTCFGTNINRNFAYHWQDDVHKKPDLCSQSYPGSRPFSTAESQAIRTYLDGLGESIQLAIHLHASFLPKKEYILYPWRYSLRQPSNYRALQEIGEYAARQARLPDGRLYQVHQGSNDARVAGTLSDYMSGVVGIDLVFIIKPYHEPFPNYTDTSLLETYVRKSITTILSVVRGWRSSTKQNTLSFFGKDVEF</sequence>